<name>G0QW03_ICHMU</name>
<dbReference type="RefSeq" id="XP_004032183.1">
    <property type="nucleotide sequence ID" value="XM_004032135.1"/>
</dbReference>
<reference evidence="2 3" key="1">
    <citation type="submission" date="2011-07" db="EMBL/GenBank/DDBJ databases">
        <authorList>
            <person name="Coyne R."/>
            <person name="Brami D."/>
            <person name="Johnson J."/>
            <person name="Hostetler J."/>
            <person name="Hannick L."/>
            <person name="Clark T."/>
            <person name="Cassidy-Hanley D."/>
            <person name="Inman J."/>
        </authorList>
    </citation>
    <scope>NUCLEOTIDE SEQUENCE [LARGE SCALE GENOMIC DNA]</scope>
    <source>
        <strain evidence="2 3">G5</strain>
    </source>
</reference>
<accession>G0QW03</accession>
<feature type="domain" description="Schlafen AlbA-2" evidence="1">
    <location>
        <begin position="44"/>
        <end position="101"/>
    </location>
</feature>
<organism evidence="2 3">
    <name type="scientific">Ichthyophthirius multifiliis</name>
    <name type="common">White spot disease agent</name>
    <name type="synonym">Ich</name>
    <dbReference type="NCBI Taxonomy" id="5932"/>
    <lineage>
        <taxon>Eukaryota</taxon>
        <taxon>Sar</taxon>
        <taxon>Alveolata</taxon>
        <taxon>Ciliophora</taxon>
        <taxon>Intramacronucleata</taxon>
        <taxon>Oligohymenophorea</taxon>
        <taxon>Hymenostomatida</taxon>
        <taxon>Ophryoglenina</taxon>
        <taxon>Ichthyophthirius</taxon>
    </lineage>
</organism>
<gene>
    <name evidence="2" type="ORF">IMG5_128270</name>
</gene>
<dbReference type="InterPro" id="IPR038461">
    <property type="entry name" value="Schlafen_AlbA_2_dom_sf"/>
</dbReference>
<dbReference type="GeneID" id="14906708"/>
<dbReference type="EMBL" id="GL983973">
    <property type="protein sequence ID" value="EGR30596.1"/>
    <property type="molecule type" value="Genomic_DNA"/>
</dbReference>
<evidence type="ECO:0000313" key="3">
    <source>
        <dbReference type="Proteomes" id="UP000008983"/>
    </source>
</evidence>
<proteinExistence type="predicted"/>
<dbReference type="Gene3D" id="3.30.950.30">
    <property type="entry name" value="Schlafen, AAA domain"/>
    <property type="match status" value="1"/>
</dbReference>
<dbReference type="Pfam" id="PF04326">
    <property type="entry name" value="SLFN_AlbA_2"/>
    <property type="match status" value="1"/>
</dbReference>
<keyword evidence="3" id="KW-1185">Reference proteome</keyword>
<dbReference type="AlphaFoldDB" id="G0QW03"/>
<protein>
    <recommendedName>
        <fullName evidence="1">Schlafen AlbA-2 domain-containing protein</fullName>
    </recommendedName>
</protein>
<evidence type="ECO:0000259" key="1">
    <source>
        <dbReference type="Pfam" id="PF04326"/>
    </source>
</evidence>
<evidence type="ECO:0000313" key="2">
    <source>
        <dbReference type="EMBL" id="EGR30596.1"/>
    </source>
</evidence>
<dbReference type="Proteomes" id="UP000008983">
    <property type="component" value="Unassembled WGS sequence"/>
</dbReference>
<dbReference type="InParanoid" id="G0QW03"/>
<dbReference type="OrthoDB" id="6052143at2759"/>
<sequence>MEDGELSDAEIEYELSTQAEKTQNIKRECCRSFYYYHEILQTSESNTIDYKQYSWPIVSPQITRKLAIEILSFLNTNGGAILIGITDLTYKVIGIKLFLKQREEFTKYTECYRLSNKLIKV</sequence>
<dbReference type="InterPro" id="IPR007421">
    <property type="entry name" value="Schlafen_AlbA_2_dom"/>
</dbReference>